<comment type="caution">
    <text evidence="1">The sequence shown here is derived from an EMBL/GenBank/DDBJ whole genome shotgun (WGS) entry which is preliminary data.</text>
</comment>
<keyword evidence="2" id="KW-1185">Reference proteome</keyword>
<dbReference type="EMBL" id="JBHTCA010000002">
    <property type="protein sequence ID" value="MFC7407865.1"/>
    <property type="molecule type" value="Genomic_DNA"/>
</dbReference>
<reference evidence="2" key="1">
    <citation type="journal article" date="2019" name="Int. J. Syst. Evol. Microbiol.">
        <title>The Global Catalogue of Microorganisms (GCM) 10K type strain sequencing project: providing services to taxonomists for standard genome sequencing and annotation.</title>
        <authorList>
            <consortium name="The Broad Institute Genomics Platform"/>
            <consortium name="The Broad Institute Genome Sequencing Center for Infectious Disease"/>
            <person name="Wu L."/>
            <person name="Ma J."/>
        </authorList>
    </citation>
    <scope>NUCLEOTIDE SEQUENCE [LARGE SCALE GENOMIC DNA]</scope>
    <source>
        <strain evidence="2">CGMCC 1.12371</strain>
    </source>
</reference>
<dbReference type="InterPro" id="IPR012902">
    <property type="entry name" value="N_methyl_site"/>
</dbReference>
<evidence type="ECO:0000313" key="1">
    <source>
        <dbReference type="EMBL" id="MFC7407865.1"/>
    </source>
</evidence>
<evidence type="ECO:0000313" key="2">
    <source>
        <dbReference type="Proteomes" id="UP001596501"/>
    </source>
</evidence>
<dbReference type="NCBIfam" id="TIGR02532">
    <property type="entry name" value="IV_pilin_GFxxxE"/>
    <property type="match status" value="1"/>
</dbReference>
<gene>
    <name evidence="1" type="ORF">ACFQPB_03210</name>
</gene>
<sequence length="124" mass="13238">MKPHRGFSLLETLVALAILSLSLGVIYQAQGTSVRAISHSLSLQKVLLHAQSLLAEHTGPHTQALPTSGATADGLAWTVSRQPLELPPLLEGGPPVPVLRVDLDLAWSDGGRDRQLRLSTLDQP</sequence>
<accession>A0ABW2QK75</accession>
<name>A0ABW2QK75_9BURK</name>
<dbReference type="Proteomes" id="UP001596501">
    <property type="component" value="Unassembled WGS sequence"/>
</dbReference>
<dbReference type="RefSeq" id="WP_382219723.1">
    <property type="nucleotide sequence ID" value="NZ_JBHTCA010000002.1"/>
</dbReference>
<proteinExistence type="predicted"/>
<organism evidence="1 2">
    <name type="scientific">Hydrogenophaga atypica</name>
    <dbReference type="NCBI Taxonomy" id="249409"/>
    <lineage>
        <taxon>Bacteria</taxon>
        <taxon>Pseudomonadati</taxon>
        <taxon>Pseudomonadota</taxon>
        <taxon>Betaproteobacteria</taxon>
        <taxon>Burkholderiales</taxon>
        <taxon>Comamonadaceae</taxon>
        <taxon>Hydrogenophaga</taxon>
    </lineage>
</organism>
<protein>
    <submittedName>
        <fullName evidence="1">Prepilin-type N-terminal cleavage/methylation domain-containing protein</fullName>
    </submittedName>
</protein>
<dbReference type="Pfam" id="PF07963">
    <property type="entry name" value="N_methyl"/>
    <property type="match status" value="1"/>
</dbReference>